<organism evidence="3">
    <name type="scientific">Coccolithus braarudii</name>
    <dbReference type="NCBI Taxonomy" id="221442"/>
    <lineage>
        <taxon>Eukaryota</taxon>
        <taxon>Haptista</taxon>
        <taxon>Haptophyta</taxon>
        <taxon>Prymnesiophyceae</taxon>
        <taxon>Coccolithales</taxon>
        <taxon>Coccolithaceae</taxon>
        <taxon>Coccolithus</taxon>
    </lineage>
</organism>
<name>A0A7S0Q6J3_9EUKA</name>
<keyword evidence="2" id="KW-0812">Transmembrane</keyword>
<feature type="transmembrane region" description="Helical" evidence="2">
    <location>
        <begin position="98"/>
        <end position="122"/>
    </location>
</feature>
<keyword evidence="2" id="KW-1133">Transmembrane helix</keyword>
<feature type="transmembrane region" description="Helical" evidence="2">
    <location>
        <begin position="332"/>
        <end position="355"/>
    </location>
</feature>
<proteinExistence type="predicted"/>
<dbReference type="EMBL" id="HBEY01041874">
    <property type="protein sequence ID" value="CAD8616651.1"/>
    <property type="molecule type" value="Transcribed_RNA"/>
</dbReference>
<feature type="transmembrane region" description="Helical" evidence="2">
    <location>
        <begin position="65"/>
        <end position="86"/>
    </location>
</feature>
<evidence type="ECO:0000256" key="1">
    <source>
        <dbReference type="SAM" id="MobiDB-lite"/>
    </source>
</evidence>
<feature type="region of interest" description="Disordered" evidence="1">
    <location>
        <begin position="250"/>
        <end position="277"/>
    </location>
</feature>
<keyword evidence="2" id="KW-0472">Membrane</keyword>
<gene>
    <name evidence="3" type="ORF">CPEL01642_LOCUS20032</name>
</gene>
<evidence type="ECO:0000256" key="2">
    <source>
        <dbReference type="SAM" id="Phobius"/>
    </source>
</evidence>
<feature type="compositionally biased region" description="Basic and acidic residues" evidence="1">
    <location>
        <begin position="263"/>
        <end position="277"/>
    </location>
</feature>
<reference evidence="3" key="1">
    <citation type="submission" date="2021-01" db="EMBL/GenBank/DDBJ databases">
        <authorList>
            <person name="Corre E."/>
            <person name="Pelletier E."/>
            <person name="Niang G."/>
            <person name="Scheremetjew M."/>
            <person name="Finn R."/>
            <person name="Kale V."/>
            <person name="Holt S."/>
            <person name="Cochrane G."/>
            <person name="Meng A."/>
            <person name="Brown T."/>
            <person name="Cohen L."/>
        </authorList>
    </citation>
    <scope>NUCLEOTIDE SEQUENCE</scope>
    <source>
        <strain evidence="3">PLY182g</strain>
    </source>
</reference>
<sequence length="367" mass="39659">MEKKQDLMECGAAETAAPAHISLVSRCLVVPETQMPLGQTTELANISTSLRRAAALMLVFSTLHAYKGAIGTLVFLATFWLTWRAAASTLEAVRCSKLFRAIAAVVVSIATAEVGFSVWIGVARAPPVMQYIDEAVRSCIDTPPPPVLPADVLLSSNALSPDVHLAPPTIMKEAHMHEVVETFAQMFFSEMEKRKCHSFIKVPPPVALPASARPLSGPHWGCECASADLGKATLASLFTAAAASIPLRLHGTDADDDDDDDDDAKKSRSDESGTDRLRQLHGHEHTHEHEHEPGQANFGPMQMWDEHGHGTSTLSQQWPQQCVQVGRATKHVAWALLGLKVIGALGWFASGLLVFKFSQQLAVATHS</sequence>
<protein>
    <submittedName>
        <fullName evidence="3">Uncharacterized protein</fullName>
    </submittedName>
</protein>
<accession>A0A7S0Q6J3</accession>
<evidence type="ECO:0000313" key="3">
    <source>
        <dbReference type="EMBL" id="CAD8616651.1"/>
    </source>
</evidence>
<dbReference type="AlphaFoldDB" id="A0A7S0Q6J3"/>